<dbReference type="InterPro" id="IPR038058">
    <property type="entry name" value="PhnH-like_sp"/>
</dbReference>
<dbReference type="Pfam" id="PF05845">
    <property type="entry name" value="PhnH"/>
    <property type="match status" value="1"/>
</dbReference>
<dbReference type="NCBIfam" id="TIGR03292">
    <property type="entry name" value="PhnH_redo"/>
    <property type="match status" value="1"/>
</dbReference>
<reference evidence="1" key="1">
    <citation type="submission" date="2022-08" db="EMBL/GenBank/DDBJ databases">
        <title>Complete Genome Sequences of 2 Bosea sp. soil isolates.</title>
        <authorList>
            <person name="Alvarez Arevalo M."/>
            <person name="Sterndorff E.B."/>
            <person name="Faurdal D."/>
            <person name="Joergensen T.S."/>
            <person name="Weber T."/>
        </authorList>
    </citation>
    <scope>NUCLEOTIDE SEQUENCE</scope>
    <source>
        <strain evidence="1">NBC_00436</strain>
    </source>
</reference>
<proteinExistence type="predicted"/>
<dbReference type="EMBL" id="CP102774">
    <property type="protein sequence ID" value="UZF85772.1"/>
    <property type="molecule type" value="Genomic_DNA"/>
</dbReference>
<sequence length="200" mass="20772">MPAETMIAPGFSDPVFQSQAAFRALLAALSEPGTLQSVAAEIAPPEGLATATATVLLTLTDYETPVWLPEALRNGPAGVWLRFHCAAALVDDPAEATFAVIDGTADEPMLSAFNLGTDQFPDRSTTVIVQVAGLEGGPAITLAGPGIPGSRNIAPRGLRSGFTDELRENGALYPLGIDVLLAHGEGLIGLPRSTQIEEAR</sequence>
<gene>
    <name evidence="1" type="primary">phnH</name>
    <name evidence="1" type="ORF">NWE54_18380</name>
</gene>
<keyword evidence="1" id="KW-0456">Lyase</keyword>
<dbReference type="AlphaFoldDB" id="A0A9E7ZRM8"/>
<dbReference type="Gene3D" id="3.40.50.11310">
    <property type="entry name" value="Bacterial phosphonate metabolism protein PhnH"/>
    <property type="match status" value="1"/>
</dbReference>
<dbReference type="GO" id="GO:0019634">
    <property type="term" value="P:organic phosphonate metabolic process"/>
    <property type="evidence" value="ECO:0007669"/>
    <property type="project" value="InterPro"/>
</dbReference>
<accession>A0A9E7ZRM8</accession>
<dbReference type="InterPro" id="IPR008772">
    <property type="entry name" value="Phosphonate_metab_PhnH"/>
</dbReference>
<evidence type="ECO:0000313" key="1">
    <source>
        <dbReference type="EMBL" id="UZF85772.1"/>
    </source>
</evidence>
<dbReference type="GO" id="GO:0016829">
    <property type="term" value="F:lyase activity"/>
    <property type="evidence" value="ECO:0007669"/>
    <property type="project" value="UniProtKB-KW"/>
</dbReference>
<organism evidence="1">
    <name type="scientific">Bosea sp. NBC_00436</name>
    <dbReference type="NCBI Taxonomy" id="2969620"/>
    <lineage>
        <taxon>Bacteria</taxon>
        <taxon>Pseudomonadati</taxon>
        <taxon>Pseudomonadota</taxon>
        <taxon>Alphaproteobacteria</taxon>
        <taxon>Hyphomicrobiales</taxon>
        <taxon>Boseaceae</taxon>
        <taxon>Bosea</taxon>
    </lineage>
</organism>
<dbReference type="SUPFAM" id="SSF159709">
    <property type="entry name" value="PhnH-like"/>
    <property type="match status" value="1"/>
</dbReference>
<dbReference type="PIRSF" id="PIRSF020680">
    <property type="entry name" value="PhnH"/>
    <property type="match status" value="1"/>
</dbReference>
<protein>
    <submittedName>
        <fullName evidence="1">Phosphonate C-P lyase system protein PhnH</fullName>
    </submittedName>
</protein>
<name>A0A9E7ZRM8_9HYPH</name>